<dbReference type="InterPro" id="IPR025558">
    <property type="entry name" value="DUF4283"/>
</dbReference>
<reference evidence="2" key="2">
    <citation type="journal article" date="2024" name="Plant">
        <title>Genomic evolution and insights into agronomic trait innovations of Sesamum species.</title>
        <authorList>
            <person name="Miao H."/>
            <person name="Wang L."/>
            <person name="Qu L."/>
            <person name="Liu H."/>
            <person name="Sun Y."/>
            <person name="Le M."/>
            <person name="Wang Q."/>
            <person name="Wei S."/>
            <person name="Zheng Y."/>
            <person name="Lin W."/>
            <person name="Duan Y."/>
            <person name="Cao H."/>
            <person name="Xiong S."/>
            <person name="Wang X."/>
            <person name="Wei L."/>
            <person name="Li C."/>
            <person name="Ma Q."/>
            <person name="Ju M."/>
            <person name="Zhao R."/>
            <person name="Li G."/>
            <person name="Mu C."/>
            <person name="Tian Q."/>
            <person name="Mei H."/>
            <person name="Zhang T."/>
            <person name="Gao T."/>
            <person name="Zhang H."/>
        </authorList>
    </citation>
    <scope>NUCLEOTIDE SEQUENCE</scope>
    <source>
        <strain evidence="2">G02</strain>
    </source>
</reference>
<name>A0AAW2PJ75_SESRA</name>
<reference evidence="2" key="1">
    <citation type="submission" date="2020-06" db="EMBL/GenBank/DDBJ databases">
        <authorList>
            <person name="Li T."/>
            <person name="Hu X."/>
            <person name="Zhang T."/>
            <person name="Song X."/>
            <person name="Zhang H."/>
            <person name="Dai N."/>
            <person name="Sheng W."/>
            <person name="Hou X."/>
            <person name="Wei L."/>
        </authorList>
    </citation>
    <scope>NUCLEOTIDE SEQUENCE</scope>
    <source>
        <strain evidence="2">G02</strain>
        <tissue evidence="2">Leaf</tissue>
    </source>
</reference>
<comment type="caution">
    <text evidence="2">The sequence shown here is derived from an EMBL/GenBank/DDBJ whole genome shotgun (WGS) entry which is preliminary data.</text>
</comment>
<dbReference type="PANTHER" id="PTHR31286">
    <property type="entry name" value="GLYCINE-RICH CELL WALL STRUCTURAL PROTEIN 1.8-LIKE"/>
    <property type="match status" value="1"/>
</dbReference>
<evidence type="ECO:0000313" key="2">
    <source>
        <dbReference type="EMBL" id="KAL0356224.1"/>
    </source>
</evidence>
<gene>
    <name evidence="2" type="ORF">Sradi_4069300</name>
</gene>
<dbReference type="InterPro" id="IPR040256">
    <property type="entry name" value="At4g02000-like"/>
</dbReference>
<dbReference type="EMBL" id="JACGWJ010000017">
    <property type="protein sequence ID" value="KAL0356224.1"/>
    <property type="molecule type" value="Genomic_DNA"/>
</dbReference>
<sequence length="183" mass="20960">MVSDTLDTHPSDLQPPDPYRRSFLQALAGDTRGEILSPRAAEKIFAQDSYYYGKPCLHRGGRAINFPMEETNILATHLKFALVGKFSHGYPNMNTIRTYFSKHGLRGAYSIGVINIKHILIKLSNEEDLSRLWLKQIMFIDIFPMRLLKWSPDFNPKLESSIASVWIRLPELLIHLYSKKALG</sequence>
<feature type="domain" description="DUF4283" evidence="1">
    <location>
        <begin position="77"/>
        <end position="157"/>
    </location>
</feature>
<dbReference type="PANTHER" id="PTHR31286:SF179">
    <property type="entry name" value="RNASE H TYPE-1 DOMAIN-CONTAINING PROTEIN"/>
    <property type="match status" value="1"/>
</dbReference>
<dbReference type="Pfam" id="PF14111">
    <property type="entry name" value="DUF4283"/>
    <property type="match status" value="1"/>
</dbReference>
<evidence type="ECO:0000259" key="1">
    <source>
        <dbReference type="Pfam" id="PF14111"/>
    </source>
</evidence>
<proteinExistence type="predicted"/>
<accession>A0AAW2PJ75</accession>
<protein>
    <recommendedName>
        <fullName evidence="1">DUF4283 domain-containing protein</fullName>
    </recommendedName>
</protein>
<dbReference type="AlphaFoldDB" id="A0AAW2PJ75"/>
<organism evidence="2">
    <name type="scientific">Sesamum radiatum</name>
    <name type="common">Black benniseed</name>
    <dbReference type="NCBI Taxonomy" id="300843"/>
    <lineage>
        <taxon>Eukaryota</taxon>
        <taxon>Viridiplantae</taxon>
        <taxon>Streptophyta</taxon>
        <taxon>Embryophyta</taxon>
        <taxon>Tracheophyta</taxon>
        <taxon>Spermatophyta</taxon>
        <taxon>Magnoliopsida</taxon>
        <taxon>eudicotyledons</taxon>
        <taxon>Gunneridae</taxon>
        <taxon>Pentapetalae</taxon>
        <taxon>asterids</taxon>
        <taxon>lamiids</taxon>
        <taxon>Lamiales</taxon>
        <taxon>Pedaliaceae</taxon>
        <taxon>Sesamum</taxon>
    </lineage>
</organism>